<evidence type="ECO:0000313" key="3">
    <source>
        <dbReference type="Proteomes" id="UP000199053"/>
    </source>
</evidence>
<evidence type="ECO:0000259" key="1">
    <source>
        <dbReference type="Pfam" id="PF07883"/>
    </source>
</evidence>
<dbReference type="RefSeq" id="WP_092159954.1">
    <property type="nucleotide sequence ID" value="NZ_FNGA01000002.1"/>
</dbReference>
<dbReference type="SUPFAM" id="SSF51182">
    <property type="entry name" value="RmlC-like cupins"/>
    <property type="match status" value="1"/>
</dbReference>
<sequence length="130" mass="14396">MQPEELSALISNGFIEHLNDSTKCSDLGWNPHPAFEGVYIKHLVPGSKTEGLLSCHMVRIDPGCKLETHTHENQWELHEVIKGDGDALLEEKTMDYHPGRSAVIPKGKTHSVRAGQNGLTLLAKFFPALM</sequence>
<dbReference type="InterPro" id="IPR014710">
    <property type="entry name" value="RmlC-like_jellyroll"/>
</dbReference>
<dbReference type="InterPro" id="IPR011051">
    <property type="entry name" value="RmlC_Cupin_sf"/>
</dbReference>
<dbReference type="InterPro" id="IPR013096">
    <property type="entry name" value="Cupin_2"/>
</dbReference>
<dbReference type="Gene3D" id="2.60.120.10">
    <property type="entry name" value="Jelly Rolls"/>
    <property type="match status" value="1"/>
</dbReference>
<reference evidence="3" key="1">
    <citation type="submission" date="2016-10" db="EMBL/GenBank/DDBJ databases">
        <authorList>
            <person name="Varghese N."/>
            <person name="Submissions S."/>
        </authorList>
    </citation>
    <scope>NUCLEOTIDE SEQUENCE [LARGE SCALE GENOMIC DNA]</scope>
    <source>
        <strain evidence="3">DSM 16995</strain>
    </source>
</reference>
<dbReference type="EMBL" id="FNGA01000002">
    <property type="protein sequence ID" value="SDK90082.1"/>
    <property type="molecule type" value="Genomic_DNA"/>
</dbReference>
<gene>
    <name evidence="2" type="ORF">SAMN05660337_1637</name>
</gene>
<evidence type="ECO:0000313" key="2">
    <source>
        <dbReference type="EMBL" id="SDK90082.1"/>
    </source>
</evidence>
<keyword evidence="3" id="KW-1185">Reference proteome</keyword>
<dbReference type="Proteomes" id="UP000199053">
    <property type="component" value="Unassembled WGS sequence"/>
</dbReference>
<name>A0A1G9FP14_9BACT</name>
<dbReference type="Pfam" id="PF07883">
    <property type="entry name" value="Cupin_2"/>
    <property type="match status" value="1"/>
</dbReference>
<proteinExistence type="predicted"/>
<accession>A0A1G9FP14</accession>
<organism evidence="2 3">
    <name type="scientific">Maridesulfovibrio ferrireducens</name>
    <dbReference type="NCBI Taxonomy" id="246191"/>
    <lineage>
        <taxon>Bacteria</taxon>
        <taxon>Pseudomonadati</taxon>
        <taxon>Thermodesulfobacteriota</taxon>
        <taxon>Desulfovibrionia</taxon>
        <taxon>Desulfovibrionales</taxon>
        <taxon>Desulfovibrionaceae</taxon>
        <taxon>Maridesulfovibrio</taxon>
    </lineage>
</organism>
<dbReference type="OrthoDB" id="1682325at2"/>
<protein>
    <submittedName>
        <fullName evidence="2">Cupin domain-containing protein</fullName>
    </submittedName>
</protein>
<feature type="domain" description="Cupin type-2" evidence="1">
    <location>
        <begin position="57"/>
        <end position="114"/>
    </location>
</feature>
<dbReference type="AlphaFoldDB" id="A0A1G9FP14"/>
<dbReference type="STRING" id="246191.SAMN05660337_1637"/>